<accession>A0A914CBV8</accession>
<proteinExistence type="predicted"/>
<dbReference type="Proteomes" id="UP000887540">
    <property type="component" value="Unplaced"/>
</dbReference>
<feature type="transmembrane region" description="Helical" evidence="1">
    <location>
        <begin position="134"/>
        <end position="160"/>
    </location>
</feature>
<reference evidence="3" key="1">
    <citation type="submission" date="2022-11" db="UniProtKB">
        <authorList>
            <consortium name="WormBaseParasite"/>
        </authorList>
    </citation>
    <scope>IDENTIFICATION</scope>
</reference>
<keyword evidence="2" id="KW-1185">Reference proteome</keyword>
<dbReference type="WBParaSite" id="ACRNAN_Path_82.g303.t1">
    <property type="protein sequence ID" value="ACRNAN_Path_82.g303.t1"/>
    <property type="gene ID" value="ACRNAN_Path_82.g303"/>
</dbReference>
<keyword evidence="1" id="KW-0812">Transmembrane</keyword>
<evidence type="ECO:0000256" key="1">
    <source>
        <dbReference type="SAM" id="Phobius"/>
    </source>
</evidence>
<evidence type="ECO:0000313" key="3">
    <source>
        <dbReference type="WBParaSite" id="ACRNAN_Path_82.g303.t1"/>
    </source>
</evidence>
<feature type="transmembrane region" description="Helical" evidence="1">
    <location>
        <begin position="37"/>
        <end position="57"/>
    </location>
</feature>
<sequence>MSGVWGNRHEDSAVNLYTLMAKYRCCCGACRLRVGGFIIAIVCLIQAIGVITTLCFASNFFNPKQMEYLMVPAFILMGFELISSFLMLIGILMDHPYLLLPFQFSCILNMMGSMGMGLVLLVTSDKNSTQIYPAFAAASMALVAIFLWFLVIASMTYVMLRDKKRLTASEIDFNEDRYIEPHMERVFSAEF</sequence>
<keyword evidence="1" id="KW-1133">Transmembrane helix</keyword>
<protein>
    <submittedName>
        <fullName evidence="3">Uncharacterized protein</fullName>
    </submittedName>
</protein>
<keyword evidence="1" id="KW-0472">Membrane</keyword>
<evidence type="ECO:0000313" key="2">
    <source>
        <dbReference type="Proteomes" id="UP000887540"/>
    </source>
</evidence>
<organism evidence="2 3">
    <name type="scientific">Acrobeloides nanus</name>
    <dbReference type="NCBI Taxonomy" id="290746"/>
    <lineage>
        <taxon>Eukaryota</taxon>
        <taxon>Metazoa</taxon>
        <taxon>Ecdysozoa</taxon>
        <taxon>Nematoda</taxon>
        <taxon>Chromadorea</taxon>
        <taxon>Rhabditida</taxon>
        <taxon>Tylenchina</taxon>
        <taxon>Cephalobomorpha</taxon>
        <taxon>Cephaloboidea</taxon>
        <taxon>Cephalobidae</taxon>
        <taxon>Acrobeloides</taxon>
    </lineage>
</organism>
<name>A0A914CBV8_9BILA</name>
<dbReference type="AlphaFoldDB" id="A0A914CBV8"/>
<feature type="transmembrane region" description="Helical" evidence="1">
    <location>
        <begin position="69"/>
        <end position="92"/>
    </location>
</feature>
<feature type="transmembrane region" description="Helical" evidence="1">
    <location>
        <begin position="98"/>
        <end position="122"/>
    </location>
</feature>